<gene>
    <name evidence="2" type="ORF">HRI96_05415</name>
</gene>
<name>A0A975EZK6_9SPIR</name>
<dbReference type="Pfam" id="PF07949">
    <property type="entry name" value="YbbR"/>
    <property type="match status" value="2"/>
</dbReference>
<proteinExistence type="predicted"/>
<reference evidence="2" key="1">
    <citation type="submission" date="2020-05" db="EMBL/GenBank/DDBJ databases">
        <authorList>
            <person name="Zeng H."/>
            <person name="Chan Y.K."/>
            <person name="Watt R.M."/>
        </authorList>
    </citation>
    <scope>NUCLEOTIDE SEQUENCE</scope>
    <source>
        <strain evidence="2">ATCC 700773</strain>
    </source>
</reference>
<dbReference type="Gene3D" id="2.170.120.30">
    <property type="match status" value="2"/>
</dbReference>
<evidence type="ECO:0008006" key="4">
    <source>
        <dbReference type="Google" id="ProtNLM"/>
    </source>
</evidence>
<accession>A0A975EZK6</accession>
<keyword evidence="1" id="KW-0472">Membrane</keyword>
<protein>
    <recommendedName>
        <fullName evidence="4">YbbR-like protein</fullName>
    </recommendedName>
</protein>
<evidence type="ECO:0000256" key="1">
    <source>
        <dbReference type="SAM" id="Phobius"/>
    </source>
</evidence>
<evidence type="ECO:0000313" key="2">
    <source>
        <dbReference type="EMBL" id="QTQ11687.1"/>
    </source>
</evidence>
<sequence>MKIQPIIDKLFENWPVKVFCVVIALLLYFFFNVSRLDSKAFPIELDVVSDGQMMPVSSYQKHVRVVVRANAEDIASVTAKDISAVVNLEQYTKSGDYDIPVVLNLSKEILLIDPLEVRVIPDVIHMRIEDKILEYKDVQISFAEEIPHGYEIVSYSVNPSSLRVTGSRSAVEQTTKLFTDKIPLADRTESFSSQVSIATVNSLISVENNAKVVVSVTIQPIMTTAEYKDKAVSFVYLNPDLKIASGGDPVSFSVSGDLLHVEKLTENSFVVQADCSSIKSPGEYEISLNYILPENVTLLQNSAESVKITVVNASSHADSEN</sequence>
<keyword evidence="1" id="KW-1133">Transmembrane helix</keyword>
<dbReference type="EMBL" id="CP054257">
    <property type="protein sequence ID" value="QTQ11687.1"/>
    <property type="molecule type" value="Genomic_DNA"/>
</dbReference>
<keyword evidence="1" id="KW-0812">Transmembrane</keyword>
<dbReference type="RefSeq" id="WP_210118481.1">
    <property type="nucleotide sequence ID" value="NZ_CP054257.1"/>
</dbReference>
<dbReference type="InterPro" id="IPR053154">
    <property type="entry name" value="c-di-AMP_regulator"/>
</dbReference>
<dbReference type="AlphaFoldDB" id="A0A975EZK6"/>
<dbReference type="PANTHER" id="PTHR37804:SF1">
    <property type="entry name" value="CDAA REGULATORY PROTEIN CDAR"/>
    <property type="match status" value="1"/>
</dbReference>
<reference evidence="2" key="2">
    <citation type="journal article" date="2021" name="Microbiol. Resour. Announc.">
        <title>Complete Genome Sequences of Three Human Oral Treponema parvum Isolates.</title>
        <authorList>
            <person name="Zeng H."/>
            <person name="Watt R.M."/>
        </authorList>
    </citation>
    <scope>NUCLEOTIDE SEQUENCE</scope>
    <source>
        <strain evidence="2">ATCC 700773</strain>
    </source>
</reference>
<organism evidence="2 3">
    <name type="scientific">Treponema parvum</name>
    <dbReference type="NCBI Taxonomy" id="138851"/>
    <lineage>
        <taxon>Bacteria</taxon>
        <taxon>Pseudomonadati</taxon>
        <taxon>Spirochaetota</taxon>
        <taxon>Spirochaetia</taxon>
        <taxon>Spirochaetales</taxon>
        <taxon>Treponemataceae</taxon>
        <taxon>Treponema</taxon>
    </lineage>
</organism>
<feature type="transmembrane region" description="Helical" evidence="1">
    <location>
        <begin position="14"/>
        <end position="31"/>
    </location>
</feature>
<dbReference type="Gene3D" id="2.170.120.40">
    <property type="entry name" value="YbbR-like domain"/>
    <property type="match status" value="1"/>
</dbReference>
<evidence type="ECO:0000313" key="3">
    <source>
        <dbReference type="Proteomes" id="UP000671995"/>
    </source>
</evidence>
<dbReference type="PANTHER" id="PTHR37804">
    <property type="entry name" value="CDAA REGULATORY PROTEIN CDAR"/>
    <property type="match status" value="1"/>
</dbReference>
<dbReference type="Proteomes" id="UP000671995">
    <property type="component" value="Chromosome"/>
</dbReference>
<dbReference type="InterPro" id="IPR012505">
    <property type="entry name" value="YbbR"/>
</dbReference>